<keyword evidence="5 6" id="KW-0472">Membrane</keyword>
<dbReference type="PANTHER" id="PTHR30221">
    <property type="entry name" value="SMALL-CONDUCTANCE MECHANOSENSITIVE CHANNEL"/>
    <property type="match status" value="1"/>
</dbReference>
<feature type="transmembrane region" description="Helical" evidence="6">
    <location>
        <begin position="65"/>
        <end position="85"/>
    </location>
</feature>
<gene>
    <name evidence="8" type="ORF">S01H4_37363</name>
</gene>
<evidence type="ECO:0000256" key="6">
    <source>
        <dbReference type="SAM" id="Phobius"/>
    </source>
</evidence>
<dbReference type="InterPro" id="IPR010920">
    <property type="entry name" value="LSM_dom_sf"/>
</dbReference>
<evidence type="ECO:0000256" key="1">
    <source>
        <dbReference type="ARBA" id="ARBA00004651"/>
    </source>
</evidence>
<dbReference type="Pfam" id="PF00924">
    <property type="entry name" value="MS_channel_2nd"/>
    <property type="match status" value="1"/>
</dbReference>
<sequence>MSESVSDNPFIWLLDQLKLFLLDKGDEVFLTIFFAVIIVIIKVVLDRFWLRRIRGKIPGQIANILRIFSTISAVAVFLVLSTVIWRVESSWLLGVLGLSTGTIIGFASSDTIGNGIAGFIILFSRPFVIEDRIKIGEYVGDVEKITLIFTTLITTNLEEVNIPNRQILNSEIVNYGTTGPVRVSVSCSVDYGNDIDEFKKHLLDVVLTVDGVAKVPKPFVRVIN</sequence>
<dbReference type="EMBL" id="BART01020066">
    <property type="protein sequence ID" value="GAG99669.1"/>
    <property type="molecule type" value="Genomic_DNA"/>
</dbReference>
<keyword evidence="3 6" id="KW-0812">Transmembrane</keyword>
<keyword evidence="2" id="KW-1003">Cell membrane</keyword>
<organism evidence="8">
    <name type="scientific">marine sediment metagenome</name>
    <dbReference type="NCBI Taxonomy" id="412755"/>
    <lineage>
        <taxon>unclassified sequences</taxon>
        <taxon>metagenomes</taxon>
        <taxon>ecological metagenomes</taxon>
    </lineage>
</organism>
<name>X1BV69_9ZZZZ</name>
<feature type="transmembrane region" description="Helical" evidence="6">
    <location>
        <begin position="91"/>
        <end position="124"/>
    </location>
</feature>
<dbReference type="InterPro" id="IPR006685">
    <property type="entry name" value="MscS_channel_2nd"/>
</dbReference>
<dbReference type="AlphaFoldDB" id="X1BV69"/>
<feature type="non-terminal residue" evidence="8">
    <location>
        <position position="224"/>
    </location>
</feature>
<feature type="domain" description="Mechanosensitive ion channel MscS" evidence="7">
    <location>
        <begin position="110"/>
        <end position="175"/>
    </location>
</feature>
<dbReference type="SUPFAM" id="SSF82689">
    <property type="entry name" value="Mechanosensitive channel protein MscS (YggB), C-terminal domain"/>
    <property type="match status" value="1"/>
</dbReference>
<reference evidence="8" key="1">
    <citation type="journal article" date="2014" name="Front. Microbiol.">
        <title>High frequency of phylogenetically diverse reductive dehalogenase-homologous genes in deep subseafloor sedimentary metagenomes.</title>
        <authorList>
            <person name="Kawai M."/>
            <person name="Futagami T."/>
            <person name="Toyoda A."/>
            <person name="Takaki Y."/>
            <person name="Nishi S."/>
            <person name="Hori S."/>
            <person name="Arai W."/>
            <person name="Tsubouchi T."/>
            <person name="Morono Y."/>
            <person name="Uchiyama I."/>
            <person name="Ito T."/>
            <person name="Fujiyama A."/>
            <person name="Inagaki F."/>
            <person name="Takami H."/>
        </authorList>
    </citation>
    <scope>NUCLEOTIDE SEQUENCE</scope>
    <source>
        <strain evidence="8">Expedition CK06-06</strain>
    </source>
</reference>
<dbReference type="GO" id="GO:0005886">
    <property type="term" value="C:plasma membrane"/>
    <property type="evidence" value="ECO:0007669"/>
    <property type="project" value="UniProtKB-SubCell"/>
</dbReference>
<protein>
    <recommendedName>
        <fullName evidence="7">Mechanosensitive ion channel MscS domain-containing protein</fullName>
    </recommendedName>
</protein>
<evidence type="ECO:0000313" key="8">
    <source>
        <dbReference type="EMBL" id="GAG99669.1"/>
    </source>
</evidence>
<evidence type="ECO:0000256" key="5">
    <source>
        <dbReference type="ARBA" id="ARBA00023136"/>
    </source>
</evidence>
<dbReference type="GO" id="GO:0008381">
    <property type="term" value="F:mechanosensitive monoatomic ion channel activity"/>
    <property type="evidence" value="ECO:0007669"/>
    <property type="project" value="InterPro"/>
</dbReference>
<dbReference type="SUPFAM" id="SSF50182">
    <property type="entry name" value="Sm-like ribonucleoproteins"/>
    <property type="match status" value="1"/>
</dbReference>
<accession>X1BV69</accession>
<evidence type="ECO:0000256" key="4">
    <source>
        <dbReference type="ARBA" id="ARBA00022989"/>
    </source>
</evidence>
<evidence type="ECO:0000256" key="2">
    <source>
        <dbReference type="ARBA" id="ARBA00022475"/>
    </source>
</evidence>
<keyword evidence="4 6" id="KW-1133">Transmembrane helix</keyword>
<dbReference type="InterPro" id="IPR045275">
    <property type="entry name" value="MscS_archaea/bacteria_type"/>
</dbReference>
<evidence type="ECO:0000259" key="7">
    <source>
        <dbReference type="Pfam" id="PF00924"/>
    </source>
</evidence>
<comment type="caution">
    <text evidence="8">The sequence shown here is derived from an EMBL/GenBank/DDBJ whole genome shotgun (WGS) entry which is preliminary data.</text>
</comment>
<feature type="transmembrane region" description="Helical" evidence="6">
    <location>
        <begin position="28"/>
        <end position="45"/>
    </location>
</feature>
<proteinExistence type="predicted"/>
<dbReference type="InterPro" id="IPR023408">
    <property type="entry name" value="MscS_beta-dom_sf"/>
</dbReference>
<comment type="subcellular location">
    <subcellularLocation>
        <location evidence="1">Cell membrane</location>
        <topology evidence="1">Multi-pass membrane protein</topology>
    </subcellularLocation>
</comment>
<dbReference type="Gene3D" id="2.30.30.60">
    <property type="match status" value="1"/>
</dbReference>
<dbReference type="Gene3D" id="1.10.287.1260">
    <property type="match status" value="1"/>
</dbReference>
<dbReference type="PANTHER" id="PTHR30221:SF1">
    <property type="entry name" value="SMALL-CONDUCTANCE MECHANOSENSITIVE CHANNEL"/>
    <property type="match status" value="1"/>
</dbReference>
<evidence type="ECO:0000256" key="3">
    <source>
        <dbReference type="ARBA" id="ARBA00022692"/>
    </source>
</evidence>
<dbReference type="InterPro" id="IPR011066">
    <property type="entry name" value="MscS_channel_C_sf"/>
</dbReference>